<comment type="subcellular location">
    <subcellularLocation>
        <location evidence="1">Cell membrane</location>
        <topology evidence="1">Multi-pass membrane protein</topology>
    </subcellularLocation>
</comment>
<feature type="transmembrane region" description="Helical" evidence="8">
    <location>
        <begin position="106"/>
        <end position="126"/>
    </location>
</feature>
<keyword evidence="5 8" id="KW-0812">Transmembrane</keyword>
<keyword evidence="2" id="KW-1003">Cell membrane</keyword>
<evidence type="ECO:0000313" key="10">
    <source>
        <dbReference type="EMBL" id="OGK37407.1"/>
    </source>
</evidence>
<dbReference type="GO" id="GO:0009103">
    <property type="term" value="P:lipopolysaccharide biosynthetic process"/>
    <property type="evidence" value="ECO:0007669"/>
    <property type="project" value="UniProtKB-ARBA"/>
</dbReference>
<dbReference type="PANTHER" id="PTHR33908:SF11">
    <property type="entry name" value="MEMBRANE PROTEIN"/>
    <property type="match status" value="1"/>
</dbReference>
<dbReference type="AlphaFoldDB" id="A0A1F7I235"/>
<evidence type="ECO:0000256" key="1">
    <source>
        <dbReference type="ARBA" id="ARBA00004651"/>
    </source>
</evidence>
<proteinExistence type="predicted"/>
<dbReference type="InterPro" id="IPR038731">
    <property type="entry name" value="RgtA/B/C-like"/>
</dbReference>
<protein>
    <recommendedName>
        <fullName evidence="9">Glycosyltransferase RgtA/B/C/D-like domain-containing protein</fullName>
    </recommendedName>
</protein>
<organism evidence="10 11">
    <name type="scientific">Candidatus Roizmanbacteria bacterium RIFCSPHIGHO2_12_FULL_41_11</name>
    <dbReference type="NCBI Taxonomy" id="1802052"/>
    <lineage>
        <taxon>Bacteria</taxon>
        <taxon>Candidatus Roizmaniibacteriota</taxon>
    </lineage>
</organism>
<dbReference type="Pfam" id="PF13231">
    <property type="entry name" value="PMT_2"/>
    <property type="match status" value="1"/>
</dbReference>
<feature type="transmembrane region" description="Helical" evidence="8">
    <location>
        <begin position="346"/>
        <end position="364"/>
    </location>
</feature>
<feature type="transmembrane region" description="Helical" evidence="8">
    <location>
        <begin position="376"/>
        <end position="395"/>
    </location>
</feature>
<keyword evidence="3" id="KW-0328">Glycosyltransferase</keyword>
<keyword evidence="7 8" id="KW-0472">Membrane</keyword>
<feature type="transmembrane region" description="Helical" evidence="8">
    <location>
        <begin position="309"/>
        <end position="334"/>
    </location>
</feature>
<keyword evidence="6 8" id="KW-1133">Transmembrane helix</keyword>
<evidence type="ECO:0000256" key="2">
    <source>
        <dbReference type="ARBA" id="ARBA00022475"/>
    </source>
</evidence>
<evidence type="ECO:0000256" key="7">
    <source>
        <dbReference type="ARBA" id="ARBA00023136"/>
    </source>
</evidence>
<feature type="transmembrane region" description="Helical" evidence="8">
    <location>
        <begin position="233"/>
        <end position="252"/>
    </location>
</feature>
<dbReference type="GO" id="GO:0016763">
    <property type="term" value="F:pentosyltransferase activity"/>
    <property type="evidence" value="ECO:0007669"/>
    <property type="project" value="TreeGrafter"/>
</dbReference>
<evidence type="ECO:0000256" key="8">
    <source>
        <dbReference type="SAM" id="Phobius"/>
    </source>
</evidence>
<sequence length="596" mass="69192">MSKLLRERILLVIIIAIAFLFRFNNLNWDANYHLHPDERFLTMVGGAVKIPNSIEEYLDPKVSPLNPANAGFQFFVYGVLPITINKIIAVELYNDTYNTLTLQGRALSAILDILTLFLVYQIVKLLEDKYSLPRNLKYWAAFFYGIAVLPIQLAHFFTTDTFLSFFMIASLYCAIRYYLLGRFRWLICCGILFGMAVACKISAFYMLPLQLYFLLLRPIYNMSKDRLIRLKRLIVSIGANMATFLLSFYLSVRLTDPYLFETGNIFDLQLNKLFIANIKSLKAFELPDIWYPPAVQWFHLPPLFALRNMVFFGLGIPLAVLVVLGITKIVISTFSKQPIKSAIERLFFHPLIITLGWSVVFFIYQSTRRFPSMRYFIFLYPILAIMAACGWSWLIQALQSYLYKKKIVFIYFPVILTVLLVILVWPLAFSSIYSQPHSRVQASQWIYQHVPPGSVILTEHWDDGLPLPSAQLEEKSYQFQSLPVFDPDTEAKWQIMSKFFIEGNYYILSSNRGWGSIPIVPERYPLMSRFYADLFADKTDYKKAVEFTSYPSITLFDGLKFFPRSGITLRVTIPDDWAEEAFTVYDHPQVFIFKKT</sequence>
<feature type="transmembrane region" description="Helical" evidence="8">
    <location>
        <begin position="162"/>
        <end position="179"/>
    </location>
</feature>
<evidence type="ECO:0000256" key="6">
    <source>
        <dbReference type="ARBA" id="ARBA00022989"/>
    </source>
</evidence>
<feature type="transmembrane region" description="Helical" evidence="8">
    <location>
        <begin position="185"/>
        <end position="213"/>
    </location>
</feature>
<dbReference type="InterPro" id="IPR050297">
    <property type="entry name" value="LipidA_mod_glycosyltrf_83"/>
</dbReference>
<dbReference type="PANTHER" id="PTHR33908">
    <property type="entry name" value="MANNOSYLTRANSFERASE YKCB-RELATED"/>
    <property type="match status" value="1"/>
</dbReference>
<feature type="transmembrane region" description="Helical" evidence="8">
    <location>
        <begin position="9"/>
        <end position="28"/>
    </location>
</feature>
<reference evidence="10 11" key="1">
    <citation type="journal article" date="2016" name="Nat. Commun.">
        <title>Thousands of microbial genomes shed light on interconnected biogeochemical processes in an aquifer system.</title>
        <authorList>
            <person name="Anantharaman K."/>
            <person name="Brown C.T."/>
            <person name="Hug L.A."/>
            <person name="Sharon I."/>
            <person name="Castelle C.J."/>
            <person name="Probst A.J."/>
            <person name="Thomas B.C."/>
            <person name="Singh A."/>
            <person name="Wilkins M.J."/>
            <person name="Karaoz U."/>
            <person name="Brodie E.L."/>
            <person name="Williams K.H."/>
            <person name="Hubbard S.S."/>
            <person name="Banfield J.F."/>
        </authorList>
    </citation>
    <scope>NUCLEOTIDE SEQUENCE [LARGE SCALE GENOMIC DNA]</scope>
</reference>
<keyword evidence="4" id="KW-0808">Transferase</keyword>
<feature type="transmembrane region" description="Helical" evidence="8">
    <location>
        <begin position="407"/>
        <end position="428"/>
    </location>
</feature>
<gene>
    <name evidence="10" type="ORF">A3F03_04155</name>
</gene>
<dbReference type="EMBL" id="MGAC01000042">
    <property type="protein sequence ID" value="OGK37407.1"/>
    <property type="molecule type" value="Genomic_DNA"/>
</dbReference>
<evidence type="ECO:0000313" key="11">
    <source>
        <dbReference type="Proteomes" id="UP000176803"/>
    </source>
</evidence>
<evidence type="ECO:0000256" key="5">
    <source>
        <dbReference type="ARBA" id="ARBA00022692"/>
    </source>
</evidence>
<evidence type="ECO:0000259" key="9">
    <source>
        <dbReference type="Pfam" id="PF13231"/>
    </source>
</evidence>
<dbReference type="GO" id="GO:0005886">
    <property type="term" value="C:plasma membrane"/>
    <property type="evidence" value="ECO:0007669"/>
    <property type="project" value="UniProtKB-SubCell"/>
</dbReference>
<comment type="caution">
    <text evidence="10">The sequence shown here is derived from an EMBL/GenBank/DDBJ whole genome shotgun (WGS) entry which is preliminary data.</text>
</comment>
<evidence type="ECO:0000256" key="3">
    <source>
        <dbReference type="ARBA" id="ARBA00022676"/>
    </source>
</evidence>
<evidence type="ECO:0000256" key="4">
    <source>
        <dbReference type="ARBA" id="ARBA00022679"/>
    </source>
</evidence>
<feature type="transmembrane region" description="Helical" evidence="8">
    <location>
        <begin position="74"/>
        <end position="94"/>
    </location>
</feature>
<feature type="transmembrane region" description="Helical" evidence="8">
    <location>
        <begin position="138"/>
        <end position="157"/>
    </location>
</feature>
<feature type="domain" description="Glycosyltransferase RgtA/B/C/D-like" evidence="9">
    <location>
        <begin position="103"/>
        <end position="230"/>
    </location>
</feature>
<name>A0A1F7I235_9BACT</name>
<accession>A0A1F7I235</accession>
<dbReference type="Proteomes" id="UP000176803">
    <property type="component" value="Unassembled WGS sequence"/>
</dbReference>